<sequence>MPDIAVGAQIFDLVFHPTESLVFTGLLTGEVKAFGYDEQGDHECKFSVKPSKRSCRGLTMSEDGSKLWAVGKGKTLHTIDTTTGTIVETRKNAHESQKLVVGTQLGILSIFNRRSGYGDCVDRIPGHPYSIDALCNIPSHYPNSHSTILTGSSDGMLRVVQLLPTKLLGVVADHGEFPIERIAVDRGGEGRWVGSAGHEEVLKLTDLKEVFEDEGDEEEEEQEEDSDDENAASTENDEDAQKAQSSDEEEEKEERNASDGEGGKEVKAEAESSDDEGAVERKRKKKDKDPFQITKKSKGRNGLEAEPSFFADL</sequence>
<dbReference type="InterPro" id="IPR015943">
    <property type="entry name" value="WD40/YVTN_repeat-like_dom_sf"/>
</dbReference>
<dbReference type="PANTHER" id="PTHR44019">
    <property type="entry name" value="WD REPEAT-CONTAINING PROTEIN 55"/>
    <property type="match status" value="1"/>
</dbReference>
<comment type="similarity">
    <text evidence="1">Belongs to the WD repeat WDR55 family.</text>
</comment>
<dbReference type="SUPFAM" id="SSF50978">
    <property type="entry name" value="WD40 repeat-like"/>
    <property type="match status" value="1"/>
</dbReference>
<dbReference type="Gene3D" id="2.130.10.10">
    <property type="entry name" value="YVTN repeat-like/Quinoprotein amine dehydrogenase"/>
    <property type="match status" value="2"/>
</dbReference>
<protein>
    <recommendedName>
        <fullName evidence="4">WD repeat-containing protein JIP5</fullName>
    </recommendedName>
    <alternativeName>
        <fullName evidence="5">WD repeat-containing protein jip5</fullName>
    </alternativeName>
</protein>
<dbReference type="InterPro" id="IPR050505">
    <property type="entry name" value="WDR55/POC1"/>
</dbReference>
<comment type="caution">
    <text evidence="7">The sequence shown here is derived from an EMBL/GenBank/DDBJ whole genome shotgun (WGS) entry which is preliminary data.</text>
</comment>
<dbReference type="STRING" id="98765.A0A2R6NZW9"/>
<feature type="compositionally biased region" description="Acidic residues" evidence="6">
    <location>
        <begin position="211"/>
        <end position="238"/>
    </location>
</feature>
<evidence type="ECO:0000313" key="8">
    <source>
        <dbReference type="Proteomes" id="UP000186601"/>
    </source>
</evidence>
<keyword evidence="8" id="KW-1185">Reference proteome</keyword>
<dbReference type="OrthoDB" id="2288928at2759"/>
<accession>A0A2R6NZW9</accession>
<gene>
    <name evidence="7" type="ORF">PHLCEN_2v6272</name>
</gene>
<dbReference type="AlphaFoldDB" id="A0A2R6NZW9"/>
<dbReference type="PANTHER" id="PTHR44019:SF20">
    <property type="entry name" value="WD REPEAT-CONTAINING PROTEIN 55"/>
    <property type="match status" value="1"/>
</dbReference>
<proteinExistence type="inferred from homology"/>
<evidence type="ECO:0000256" key="1">
    <source>
        <dbReference type="ARBA" id="ARBA00007625"/>
    </source>
</evidence>
<organism evidence="7 8">
    <name type="scientific">Hermanssonia centrifuga</name>
    <dbReference type="NCBI Taxonomy" id="98765"/>
    <lineage>
        <taxon>Eukaryota</taxon>
        <taxon>Fungi</taxon>
        <taxon>Dikarya</taxon>
        <taxon>Basidiomycota</taxon>
        <taxon>Agaricomycotina</taxon>
        <taxon>Agaricomycetes</taxon>
        <taxon>Polyporales</taxon>
        <taxon>Meruliaceae</taxon>
        <taxon>Hermanssonia</taxon>
    </lineage>
</organism>
<feature type="region of interest" description="Disordered" evidence="6">
    <location>
        <begin position="204"/>
        <end position="313"/>
    </location>
</feature>
<evidence type="ECO:0000256" key="6">
    <source>
        <dbReference type="SAM" id="MobiDB-lite"/>
    </source>
</evidence>
<evidence type="ECO:0000256" key="5">
    <source>
        <dbReference type="ARBA" id="ARBA00039514"/>
    </source>
</evidence>
<evidence type="ECO:0000256" key="4">
    <source>
        <dbReference type="ARBA" id="ARBA00039238"/>
    </source>
</evidence>
<keyword evidence="3" id="KW-0677">Repeat</keyword>
<dbReference type="EMBL" id="MLYV02000608">
    <property type="protein sequence ID" value="PSR81763.1"/>
    <property type="molecule type" value="Genomic_DNA"/>
</dbReference>
<reference evidence="7 8" key="1">
    <citation type="submission" date="2018-02" db="EMBL/GenBank/DDBJ databases">
        <title>Genome sequence of the basidiomycete white-rot fungus Phlebia centrifuga.</title>
        <authorList>
            <person name="Granchi Z."/>
            <person name="Peng M."/>
            <person name="de Vries R.P."/>
            <person name="Hilden K."/>
            <person name="Makela M.R."/>
            <person name="Grigoriev I."/>
            <person name="Riley R."/>
        </authorList>
    </citation>
    <scope>NUCLEOTIDE SEQUENCE [LARGE SCALE GENOMIC DNA]</scope>
    <source>
        <strain evidence="7 8">FBCC195</strain>
    </source>
</reference>
<name>A0A2R6NZW9_9APHY</name>
<evidence type="ECO:0000256" key="2">
    <source>
        <dbReference type="ARBA" id="ARBA00022574"/>
    </source>
</evidence>
<evidence type="ECO:0000256" key="3">
    <source>
        <dbReference type="ARBA" id="ARBA00022737"/>
    </source>
</evidence>
<evidence type="ECO:0000313" key="7">
    <source>
        <dbReference type="EMBL" id="PSR81763.1"/>
    </source>
</evidence>
<keyword evidence="2" id="KW-0853">WD repeat</keyword>
<dbReference type="InterPro" id="IPR036322">
    <property type="entry name" value="WD40_repeat_dom_sf"/>
</dbReference>
<feature type="compositionally biased region" description="Basic and acidic residues" evidence="6">
    <location>
        <begin position="253"/>
        <end position="270"/>
    </location>
</feature>
<dbReference type="Proteomes" id="UP000186601">
    <property type="component" value="Unassembled WGS sequence"/>
</dbReference>